<dbReference type="PROSITE" id="PS01124">
    <property type="entry name" value="HTH_ARAC_FAMILY_2"/>
    <property type="match status" value="1"/>
</dbReference>
<dbReference type="GO" id="GO:0043565">
    <property type="term" value="F:sequence-specific DNA binding"/>
    <property type="evidence" value="ECO:0007669"/>
    <property type="project" value="InterPro"/>
</dbReference>
<evidence type="ECO:0000256" key="1">
    <source>
        <dbReference type="ARBA" id="ARBA00022491"/>
    </source>
</evidence>
<dbReference type="Pfam" id="PF02311">
    <property type="entry name" value="AraC_binding"/>
    <property type="match status" value="1"/>
</dbReference>
<evidence type="ECO:0000313" key="8">
    <source>
        <dbReference type="Proteomes" id="UP000037643"/>
    </source>
</evidence>
<dbReference type="InterPro" id="IPR018060">
    <property type="entry name" value="HTH_AraC"/>
</dbReference>
<dbReference type="GO" id="GO:0003700">
    <property type="term" value="F:DNA-binding transcription factor activity"/>
    <property type="evidence" value="ECO:0007669"/>
    <property type="project" value="InterPro"/>
</dbReference>
<evidence type="ECO:0000256" key="2">
    <source>
        <dbReference type="ARBA" id="ARBA00023015"/>
    </source>
</evidence>
<evidence type="ECO:0000259" key="6">
    <source>
        <dbReference type="PROSITE" id="PS01124"/>
    </source>
</evidence>
<dbReference type="InterPro" id="IPR009057">
    <property type="entry name" value="Homeodomain-like_sf"/>
</dbReference>
<dbReference type="KEGG" id="amx:AM2010_1237"/>
<dbReference type="Pfam" id="PF12833">
    <property type="entry name" value="HTH_18"/>
    <property type="match status" value="1"/>
</dbReference>
<dbReference type="OrthoDB" id="9804543at2"/>
<name>A0A0G3X9K0_9SPHN</name>
<keyword evidence="1" id="KW-0678">Repressor</keyword>
<dbReference type="InterPro" id="IPR014710">
    <property type="entry name" value="RmlC-like_jellyroll"/>
</dbReference>
<dbReference type="PROSITE" id="PS00041">
    <property type="entry name" value="HTH_ARAC_FAMILY_1"/>
    <property type="match status" value="1"/>
</dbReference>
<protein>
    <submittedName>
        <fullName evidence="7">AraC family transcriptional regulator</fullName>
    </submittedName>
</protein>
<dbReference type="SUPFAM" id="SSF51182">
    <property type="entry name" value="RmlC-like cupins"/>
    <property type="match status" value="1"/>
</dbReference>
<dbReference type="InterPro" id="IPR003313">
    <property type="entry name" value="AraC-bd"/>
</dbReference>
<dbReference type="RefSeq" id="WP_047806334.1">
    <property type="nucleotide sequence ID" value="NZ_CP011805.1"/>
</dbReference>
<feature type="domain" description="HTH araC/xylS-type" evidence="6">
    <location>
        <begin position="155"/>
        <end position="252"/>
    </location>
</feature>
<evidence type="ECO:0000256" key="5">
    <source>
        <dbReference type="ARBA" id="ARBA00023163"/>
    </source>
</evidence>
<dbReference type="SUPFAM" id="SSF46689">
    <property type="entry name" value="Homeodomain-like"/>
    <property type="match status" value="1"/>
</dbReference>
<keyword evidence="4" id="KW-0010">Activator</keyword>
<dbReference type="Gene3D" id="1.10.10.60">
    <property type="entry name" value="Homeodomain-like"/>
    <property type="match status" value="1"/>
</dbReference>
<dbReference type="EMBL" id="CP011805">
    <property type="protein sequence ID" value="AKM07311.1"/>
    <property type="molecule type" value="Genomic_DNA"/>
</dbReference>
<dbReference type="PRINTS" id="PR00032">
    <property type="entry name" value="HTHARAC"/>
</dbReference>
<evidence type="ECO:0000256" key="4">
    <source>
        <dbReference type="ARBA" id="ARBA00023159"/>
    </source>
</evidence>
<dbReference type="PATRIC" id="fig|543877.4.peg.1255"/>
<proteinExistence type="predicted"/>
<dbReference type="InterPro" id="IPR011051">
    <property type="entry name" value="RmlC_Cupin_sf"/>
</dbReference>
<dbReference type="PANTHER" id="PTHR11019">
    <property type="entry name" value="HTH-TYPE TRANSCRIPTIONAL REGULATOR NIMR"/>
    <property type="match status" value="1"/>
</dbReference>
<dbReference type="STRING" id="543877.AM2010_1237"/>
<evidence type="ECO:0000256" key="3">
    <source>
        <dbReference type="ARBA" id="ARBA00023125"/>
    </source>
</evidence>
<reference evidence="7 8" key="1">
    <citation type="submission" date="2015-06" db="EMBL/GenBank/DDBJ databases">
        <authorList>
            <person name="Kim K.M."/>
        </authorList>
    </citation>
    <scope>NUCLEOTIDE SEQUENCE [LARGE SCALE GENOMIC DNA]</scope>
    <source>
        <strain evidence="7 8">KCTC 22370</strain>
    </source>
</reference>
<organism evidence="7 8">
    <name type="scientific">Pelagerythrobacter marensis</name>
    <dbReference type="NCBI Taxonomy" id="543877"/>
    <lineage>
        <taxon>Bacteria</taxon>
        <taxon>Pseudomonadati</taxon>
        <taxon>Pseudomonadota</taxon>
        <taxon>Alphaproteobacteria</taxon>
        <taxon>Sphingomonadales</taxon>
        <taxon>Erythrobacteraceae</taxon>
        <taxon>Pelagerythrobacter</taxon>
    </lineage>
</organism>
<dbReference type="InterPro" id="IPR020449">
    <property type="entry name" value="Tscrpt_reg_AraC-type_HTH"/>
</dbReference>
<dbReference type="InterPro" id="IPR018062">
    <property type="entry name" value="HTH_AraC-typ_CS"/>
</dbReference>
<dbReference type="AlphaFoldDB" id="A0A0G3X9K0"/>
<sequence>MKKSEDVLSLDRPVIALRDEYPAGFVDAMHSHDFVQLLYASSGVMAVRTRDVSFVVPPQRAVWLPAGVEHEVACRGPVSLRTLYLKLSPEHVNTGCRVFEVSDLLRALILEVVEFPALYELEGREGAIISLLLGEVARMPNAPYQVVMPTDRRLLRVCNAILANPSDPRGLDDWAKIAGMGRRTLTRSFKQETGMGLAVWRQQVRLMEALSLLAAGASITQVAFEVGYESTSGFASMFRRTFGTAPSQYLDAAGSS</sequence>
<keyword evidence="5" id="KW-0804">Transcription</keyword>
<gene>
    <name evidence="7" type="ORF">AM2010_1237</name>
</gene>
<keyword evidence="2" id="KW-0805">Transcription regulation</keyword>
<evidence type="ECO:0000313" key="7">
    <source>
        <dbReference type="EMBL" id="AKM07311.1"/>
    </source>
</evidence>
<dbReference type="PANTHER" id="PTHR11019:SF159">
    <property type="entry name" value="TRANSCRIPTIONAL REGULATOR-RELATED"/>
    <property type="match status" value="1"/>
</dbReference>
<dbReference type="Proteomes" id="UP000037643">
    <property type="component" value="Chromosome"/>
</dbReference>
<dbReference type="SMART" id="SM00342">
    <property type="entry name" value="HTH_ARAC"/>
    <property type="match status" value="1"/>
</dbReference>
<accession>A0A0G3X9K0</accession>
<dbReference type="FunFam" id="1.10.10.60:FF:000132">
    <property type="entry name" value="AraC family transcriptional regulator"/>
    <property type="match status" value="1"/>
</dbReference>
<keyword evidence="3" id="KW-0238">DNA-binding</keyword>
<dbReference type="CDD" id="cd06124">
    <property type="entry name" value="cupin_NimR-like_N"/>
    <property type="match status" value="1"/>
</dbReference>
<dbReference type="Gene3D" id="2.60.120.10">
    <property type="entry name" value="Jelly Rolls"/>
    <property type="match status" value="1"/>
</dbReference>
<keyword evidence="8" id="KW-1185">Reference proteome</keyword>